<dbReference type="InterPro" id="IPR001647">
    <property type="entry name" value="HTH_TetR"/>
</dbReference>
<protein>
    <submittedName>
        <fullName evidence="6">TetR/AcrR family transcriptional regulator</fullName>
    </submittedName>
</protein>
<keyword evidence="2 4" id="KW-0238">DNA-binding</keyword>
<dbReference type="PROSITE" id="PS50977">
    <property type="entry name" value="HTH_TETR_2"/>
    <property type="match status" value="1"/>
</dbReference>
<dbReference type="GO" id="GO:0003677">
    <property type="term" value="F:DNA binding"/>
    <property type="evidence" value="ECO:0007669"/>
    <property type="project" value="UniProtKB-UniRule"/>
</dbReference>
<dbReference type="InterPro" id="IPR009057">
    <property type="entry name" value="Homeodomain-like_sf"/>
</dbReference>
<accession>A0A443L5I7</accession>
<dbReference type="PRINTS" id="PR00455">
    <property type="entry name" value="HTHTETR"/>
</dbReference>
<keyword evidence="3" id="KW-0804">Transcription</keyword>
<name>A0A443L5I7_9RHOB</name>
<proteinExistence type="predicted"/>
<evidence type="ECO:0000256" key="3">
    <source>
        <dbReference type="ARBA" id="ARBA00023163"/>
    </source>
</evidence>
<dbReference type="EMBL" id="SAVB01000032">
    <property type="protein sequence ID" value="RWR44353.1"/>
    <property type="molecule type" value="Genomic_DNA"/>
</dbReference>
<dbReference type="OrthoDB" id="9811084at2"/>
<evidence type="ECO:0000313" key="6">
    <source>
        <dbReference type="EMBL" id="RWR44353.1"/>
    </source>
</evidence>
<dbReference type="Pfam" id="PF00440">
    <property type="entry name" value="TetR_N"/>
    <property type="match status" value="1"/>
</dbReference>
<dbReference type="Gene3D" id="1.10.357.10">
    <property type="entry name" value="Tetracycline Repressor, domain 2"/>
    <property type="match status" value="1"/>
</dbReference>
<sequence>MTDLDSRDKLVRAASRLFRRKGYSGVGLAEILTEAGLPKGSLYYHFPGGKQELADAATRWAGRQIEAVLDQTFGAAPSFEAGALAVCEAMAAAVSAGAHVPACPVLSILQAVPDEPRLQRTAEQVYGRWTDCIAAHAARLGRPAPREAAFSLHVRLQGAWVIAFAQQSATPFALLAQELRRTL</sequence>
<comment type="caution">
    <text evidence="6">The sequence shown here is derived from an EMBL/GenBank/DDBJ whole genome shotgun (WGS) entry which is preliminary data.</text>
</comment>
<feature type="DNA-binding region" description="H-T-H motif" evidence="4">
    <location>
        <begin position="27"/>
        <end position="46"/>
    </location>
</feature>
<dbReference type="SUPFAM" id="SSF46689">
    <property type="entry name" value="Homeodomain-like"/>
    <property type="match status" value="1"/>
</dbReference>
<evidence type="ECO:0000256" key="1">
    <source>
        <dbReference type="ARBA" id="ARBA00023015"/>
    </source>
</evidence>
<keyword evidence="1" id="KW-0805">Transcription regulation</keyword>
<dbReference type="PANTHER" id="PTHR47506:SF3">
    <property type="entry name" value="HTH-TYPE TRANSCRIPTIONAL REGULATOR LMRA"/>
    <property type="match status" value="1"/>
</dbReference>
<dbReference type="InterPro" id="IPR054156">
    <property type="entry name" value="YxaF_TetR_C"/>
</dbReference>
<dbReference type="Pfam" id="PF21993">
    <property type="entry name" value="TetR_C_13_2"/>
    <property type="match status" value="1"/>
</dbReference>
<feature type="domain" description="HTH tetR-type" evidence="5">
    <location>
        <begin position="4"/>
        <end position="64"/>
    </location>
</feature>
<reference evidence="6 7" key="1">
    <citation type="submission" date="2019-01" db="EMBL/GenBank/DDBJ databases">
        <title>Sinorhodobacter populi sp. nov. isolated from the symptomatic bark tissue of Populus euramericana canker.</title>
        <authorList>
            <person name="Xu G."/>
        </authorList>
    </citation>
    <scope>NUCLEOTIDE SEQUENCE [LARGE SCALE GENOMIC DNA]</scope>
    <source>
        <strain evidence="6 7">CCTCC AB2012026</strain>
    </source>
</reference>
<dbReference type="AlphaFoldDB" id="A0A443L5I7"/>
<gene>
    <name evidence="6" type="ORF">EOW65_18955</name>
</gene>
<dbReference type="SUPFAM" id="SSF48498">
    <property type="entry name" value="Tetracyclin repressor-like, C-terminal domain"/>
    <property type="match status" value="1"/>
</dbReference>
<evidence type="ECO:0000259" key="5">
    <source>
        <dbReference type="PROSITE" id="PS50977"/>
    </source>
</evidence>
<evidence type="ECO:0000256" key="2">
    <source>
        <dbReference type="ARBA" id="ARBA00023125"/>
    </source>
</evidence>
<dbReference type="RefSeq" id="WP_128152130.1">
    <property type="nucleotide sequence ID" value="NZ_SAVB01000032.1"/>
</dbReference>
<dbReference type="InterPro" id="IPR036271">
    <property type="entry name" value="Tet_transcr_reg_TetR-rel_C_sf"/>
</dbReference>
<keyword evidence="7" id="KW-1185">Reference proteome</keyword>
<organism evidence="6 7">
    <name type="scientific">Paenirhodobacter ferrireducens</name>
    <dbReference type="NCBI Taxonomy" id="1215032"/>
    <lineage>
        <taxon>Bacteria</taxon>
        <taxon>Pseudomonadati</taxon>
        <taxon>Pseudomonadota</taxon>
        <taxon>Alphaproteobacteria</taxon>
        <taxon>Rhodobacterales</taxon>
        <taxon>Rhodobacter group</taxon>
        <taxon>Paenirhodobacter</taxon>
    </lineage>
</organism>
<dbReference type="Proteomes" id="UP000286594">
    <property type="component" value="Unassembled WGS sequence"/>
</dbReference>
<evidence type="ECO:0000313" key="7">
    <source>
        <dbReference type="Proteomes" id="UP000286594"/>
    </source>
</evidence>
<dbReference type="PANTHER" id="PTHR47506">
    <property type="entry name" value="TRANSCRIPTIONAL REGULATORY PROTEIN"/>
    <property type="match status" value="1"/>
</dbReference>
<evidence type="ECO:0000256" key="4">
    <source>
        <dbReference type="PROSITE-ProRule" id="PRU00335"/>
    </source>
</evidence>